<dbReference type="Proteomes" id="UP000580250">
    <property type="component" value="Unassembled WGS sequence"/>
</dbReference>
<dbReference type="AlphaFoldDB" id="A0A6V7X6F3"/>
<protein>
    <submittedName>
        <fullName evidence="1">Uncharacterized protein</fullName>
    </submittedName>
</protein>
<reference evidence="1 2" key="1">
    <citation type="submission" date="2020-08" db="EMBL/GenBank/DDBJ databases">
        <authorList>
            <person name="Koutsovoulos G."/>
            <person name="Danchin GJ E."/>
        </authorList>
    </citation>
    <scope>NUCLEOTIDE SEQUENCE [LARGE SCALE GENOMIC DNA]</scope>
</reference>
<name>A0A6V7X6F3_MELEN</name>
<gene>
    <name evidence="1" type="ORF">MENT_LOCUS47977</name>
</gene>
<sequence length="139" mass="15906">MNKYSIFKISKMLPPPPPPSADFDIYGNLTLSQFFDEIKKFTESQVRFIISGDLQIYNCYANVAPDFLNMQIPQVVQHYRDLDAIAVVGRTQRNLERGRKPAARKEPKEAAGGGYYFTVLCNNDTMHNVLWRPHPLANN</sequence>
<dbReference type="EMBL" id="CAJEWN010001160">
    <property type="protein sequence ID" value="CAD2194921.1"/>
    <property type="molecule type" value="Genomic_DNA"/>
</dbReference>
<organism evidence="1 2">
    <name type="scientific">Meloidogyne enterolobii</name>
    <name type="common">Root-knot nematode worm</name>
    <name type="synonym">Meloidogyne mayaguensis</name>
    <dbReference type="NCBI Taxonomy" id="390850"/>
    <lineage>
        <taxon>Eukaryota</taxon>
        <taxon>Metazoa</taxon>
        <taxon>Ecdysozoa</taxon>
        <taxon>Nematoda</taxon>
        <taxon>Chromadorea</taxon>
        <taxon>Rhabditida</taxon>
        <taxon>Tylenchina</taxon>
        <taxon>Tylenchomorpha</taxon>
        <taxon>Tylenchoidea</taxon>
        <taxon>Meloidogynidae</taxon>
        <taxon>Meloidogyninae</taxon>
        <taxon>Meloidogyne</taxon>
    </lineage>
</organism>
<comment type="caution">
    <text evidence="1">The sequence shown here is derived from an EMBL/GenBank/DDBJ whole genome shotgun (WGS) entry which is preliminary data.</text>
</comment>
<evidence type="ECO:0000313" key="2">
    <source>
        <dbReference type="Proteomes" id="UP000580250"/>
    </source>
</evidence>
<evidence type="ECO:0000313" key="1">
    <source>
        <dbReference type="EMBL" id="CAD2194921.1"/>
    </source>
</evidence>
<proteinExistence type="predicted"/>
<accession>A0A6V7X6F3</accession>